<keyword evidence="2" id="KW-1185">Reference proteome</keyword>
<dbReference type="EMBL" id="JBHRSB010000011">
    <property type="protein sequence ID" value="MFC3003338.1"/>
    <property type="molecule type" value="Genomic_DNA"/>
</dbReference>
<evidence type="ECO:0000313" key="1">
    <source>
        <dbReference type="EMBL" id="MFC3003338.1"/>
    </source>
</evidence>
<name>A0ABV7C1A1_9PROT</name>
<evidence type="ECO:0000313" key="2">
    <source>
        <dbReference type="Proteomes" id="UP001595420"/>
    </source>
</evidence>
<accession>A0ABV7C1A1</accession>
<sequence>MDAASPLDPEVLRRMRDVVTSAIGTRNRSLAEAAAEARGLGRGMRPALPVTVIDAAVVDLLREAGAQMPEEPTVEHDGQALRPVTPEEVADSLAFAMRFNGRGKARRTGHEYTAQLAADQLVQQMLASGYVILRRPVSPYRTGSG</sequence>
<dbReference type="RefSeq" id="WP_216839791.1">
    <property type="nucleotide sequence ID" value="NZ_JAFNJS010000011.1"/>
</dbReference>
<gene>
    <name evidence="1" type="ORF">ACFOD3_25810</name>
</gene>
<dbReference type="Proteomes" id="UP001595420">
    <property type="component" value="Unassembled WGS sequence"/>
</dbReference>
<organism evidence="1 2">
    <name type="scientific">Falsiroseomonas tokyonensis</name>
    <dbReference type="NCBI Taxonomy" id="430521"/>
    <lineage>
        <taxon>Bacteria</taxon>
        <taxon>Pseudomonadati</taxon>
        <taxon>Pseudomonadota</taxon>
        <taxon>Alphaproteobacteria</taxon>
        <taxon>Acetobacterales</taxon>
        <taxon>Roseomonadaceae</taxon>
        <taxon>Falsiroseomonas</taxon>
    </lineage>
</organism>
<protein>
    <submittedName>
        <fullName evidence="1">Uncharacterized protein</fullName>
    </submittedName>
</protein>
<proteinExistence type="predicted"/>
<reference evidence="2" key="1">
    <citation type="journal article" date="2019" name="Int. J. Syst. Evol. Microbiol.">
        <title>The Global Catalogue of Microorganisms (GCM) 10K type strain sequencing project: providing services to taxonomists for standard genome sequencing and annotation.</title>
        <authorList>
            <consortium name="The Broad Institute Genomics Platform"/>
            <consortium name="The Broad Institute Genome Sequencing Center for Infectious Disease"/>
            <person name="Wu L."/>
            <person name="Ma J."/>
        </authorList>
    </citation>
    <scope>NUCLEOTIDE SEQUENCE [LARGE SCALE GENOMIC DNA]</scope>
    <source>
        <strain evidence="2">CGMCC 1.16855</strain>
    </source>
</reference>
<comment type="caution">
    <text evidence="1">The sequence shown here is derived from an EMBL/GenBank/DDBJ whole genome shotgun (WGS) entry which is preliminary data.</text>
</comment>